<reference evidence="2" key="2">
    <citation type="submission" date="2020-12" db="EMBL/GenBank/DDBJ databases">
        <title>New Spironucleus salmonicida genome in near-complete chromosomes.</title>
        <authorList>
            <person name="Xu F."/>
            <person name="Kurt Z."/>
            <person name="Jimenez-Gonzalez A."/>
            <person name="Astvaldsson A."/>
            <person name="Andersson J.O."/>
            <person name="Svard S.G."/>
        </authorList>
    </citation>
    <scope>NUCLEOTIDE SEQUENCE</scope>
    <source>
        <strain evidence="2">ATCC 50377</strain>
    </source>
</reference>
<sequence length="178" mass="21131">MLIKWKLVNLCYPNCSHQITVRQLTSVELRLLMIEQVKVLYTDIKMPKLILSMMKVTIKNVIITCTNTNSKQSMYRFVDSFVSSVQRYLLLTKYLEVYLLYGGLNCDSSIRCRMCYRRQPDFLCYQERKEMMVIVPEKYIRKMGSQGKMRKFNFTRGIHYYVIQSLVEVLYGIVISVK</sequence>
<gene>
    <name evidence="1" type="ORF">SS50377_17748</name>
    <name evidence="2" type="ORF">SS50377_21702</name>
</gene>
<proteinExistence type="predicted"/>
<evidence type="ECO:0000313" key="1">
    <source>
        <dbReference type="EMBL" id="EST42647.1"/>
    </source>
</evidence>
<dbReference type="Proteomes" id="UP000018208">
    <property type="component" value="Unassembled WGS sequence"/>
</dbReference>
<keyword evidence="3" id="KW-1185">Reference proteome</keyword>
<protein>
    <submittedName>
        <fullName evidence="1">Uncharacterized protein</fullName>
    </submittedName>
</protein>
<evidence type="ECO:0000313" key="3">
    <source>
        <dbReference type="Proteomes" id="UP000018208"/>
    </source>
</evidence>
<dbReference type="EMBL" id="KI546158">
    <property type="protein sequence ID" value="EST42647.1"/>
    <property type="molecule type" value="Genomic_DNA"/>
</dbReference>
<evidence type="ECO:0000313" key="2">
    <source>
        <dbReference type="EMBL" id="KAH0576151.1"/>
    </source>
</evidence>
<accession>V6LDT4</accession>
<organism evidence="1">
    <name type="scientific">Spironucleus salmonicida</name>
    <dbReference type="NCBI Taxonomy" id="348837"/>
    <lineage>
        <taxon>Eukaryota</taxon>
        <taxon>Metamonada</taxon>
        <taxon>Diplomonadida</taxon>
        <taxon>Hexamitidae</taxon>
        <taxon>Hexamitinae</taxon>
        <taxon>Spironucleus</taxon>
    </lineage>
</organism>
<dbReference type="VEuPathDB" id="GiardiaDB:SS50377_21702"/>
<dbReference type="EMBL" id="AUWU02000002">
    <property type="protein sequence ID" value="KAH0576151.1"/>
    <property type="molecule type" value="Genomic_DNA"/>
</dbReference>
<dbReference type="AlphaFoldDB" id="V6LDT4"/>
<name>V6LDT4_9EUKA</name>
<reference evidence="1 2" key="1">
    <citation type="journal article" date="2014" name="PLoS Genet.">
        <title>The Genome of Spironucleus salmonicida Highlights a Fish Pathogen Adapted to Fluctuating Environments.</title>
        <authorList>
            <person name="Xu F."/>
            <person name="Jerlstrom-Hultqvist J."/>
            <person name="Einarsson E."/>
            <person name="Astvaldsson A."/>
            <person name="Svard S.G."/>
            <person name="Andersson J.O."/>
        </authorList>
    </citation>
    <scope>NUCLEOTIDE SEQUENCE</scope>
    <source>
        <strain evidence="2">ATCC 50377</strain>
    </source>
</reference>